<reference evidence="1" key="1">
    <citation type="submission" date="2020-04" db="EMBL/GenBank/DDBJ databases">
        <title>A chromosome-scale assembly and high-density genetic map of the yellow drum (Nibea albiflora) genome.</title>
        <authorList>
            <person name="Xu D."/>
            <person name="Zhang W."/>
            <person name="Chen R."/>
            <person name="Tan P."/>
            <person name="Wang L."/>
            <person name="Song H."/>
            <person name="Tian L."/>
            <person name="Zhu Q."/>
            <person name="Wang B."/>
        </authorList>
    </citation>
    <scope>NUCLEOTIDE SEQUENCE</scope>
    <source>
        <strain evidence="1">ZJHYS-2018</strain>
    </source>
</reference>
<comment type="caution">
    <text evidence="1">The sequence shown here is derived from an EMBL/GenBank/DDBJ whole genome shotgun (WGS) entry which is preliminary data.</text>
</comment>
<feature type="non-terminal residue" evidence="1">
    <location>
        <position position="1"/>
    </location>
</feature>
<accession>A0ACB7EDN0</accession>
<sequence>FRYMTALTDSEEEELSDAEQRDEERPADKLCELLQRIDCLHQGTESDKRESLTVLLEQREEFGQNSPFLWRLIRAYCDVHDVSSTLEEKKTHAESGKRVGEEAVGLNPMCAESHQWYAIMCGIMAEYDTVQNKIKNGYIFKDHLDRAIELKPQDPLSYYLLGRWCYAVAQLSWIERKVAATLFGEPPSATVEDALKNFLKVEEIQPGYSKLNYVFLAKCYKDLGQRERARKMCEAACSVNAVSKEISFIREKSDRDVGRETGNDTRERATGTPGVFCFCSFFVFCPNRGIKETTSELLKTTLALDDTTIGSICDKFKQKLLHERFDPSAGRSIDEVRVCHWKESIQETVGSCSSQTLASQCYYMWKNSRLEVLHLSPEICTLLKQLRSSYKLLLLTNGETQTQREKVEAVRCEEFFDAIVIGGEHAEQKPYLSIFTLCFNMLGVEAQDCVMVGDSLDTDIQGGFNARVRATVWISSSGGAVPESSVKPDYTIPTVLDLPDILEQLK</sequence>
<dbReference type="EMBL" id="CM024797">
    <property type="protein sequence ID" value="KAG7999928.1"/>
    <property type="molecule type" value="Genomic_DNA"/>
</dbReference>
<dbReference type="Proteomes" id="UP000805704">
    <property type="component" value="Chromosome 9"/>
</dbReference>
<gene>
    <name evidence="1" type="primary">RMDN2</name>
    <name evidence="1" type="ORF">GBF38_002012</name>
</gene>
<keyword evidence="2" id="KW-1185">Reference proteome</keyword>
<name>A0ACB7EDN0_NIBAL</name>
<evidence type="ECO:0000313" key="1">
    <source>
        <dbReference type="EMBL" id="KAG7999928.1"/>
    </source>
</evidence>
<organism evidence="1 2">
    <name type="scientific">Nibea albiflora</name>
    <name type="common">Yellow drum</name>
    <name type="synonym">Corvina albiflora</name>
    <dbReference type="NCBI Taxonomy" id="240163"/>
    <lineage>
        <taxon>Eukaryota</taxon>
        <taxon>Metazoa</taxon>
        <taxon>Chordata</taxon>
        <taxon>Craniata</taxon>
        <taxon>Vertebrata</taxon>
        <taxon>Euteleostomi</taxon>
        <taxon>Actinopterygii</taxon>
        <taxon>Neopterygii</taxon>
        <taxon>Teleostei</taxon>
        <taxon>Neoteleostei</taxon>
        <taxon>Acanthomorphata</taxon>
        <taxon>Eupercaria</taxon>
        <taxon>Sciaenidae</taxon>
        <taxon>Nibea</taxon>
    </lineage>
</organism>
<protein>
    <submittedName>
        <fullName evidence="1">Regulator of microtubule dynamics protein 2</fullName>
    </submittedName>
</protein>
<proteinExistence type="predicted"/>
<evidence type="ECO:0000313" key="2">
    <source>
        <dbReference type="Proteomes" id="UP000805704"/>
    </source>
</evidence>